<keyword evidence="8 12" id="KW-0418">Kinase</keyword>
<comment type="catalytic activity">
    <reaction evidence="12">
        <text>beta-D-fructose 6-phosphate + ATP = beta-D-fructose 1,6-bisphosphate + ADP + H(+)</text>
        <dbReference type="Rhea" id="RHEA:16109"/>
        <dbReference type="ChEBI" id="CHEBI:15378"/>
        <dbReference type="ChEBI" id="CHEBI:30616"/>
        <dbReference type="ChEBI" id="CHEBI:32966"/>
        <dbReference type="ChEBI" id="CHEBI:57634"/>
        <dbReference type="ChEBI" id="CHEBI:456216"/>
        <dbReference type="EC" id="2.7.1.11"/>
    </reaction>
</comment>
<evidence type="ECO:0000313" key="14">
    <source>
        <dbReference type="EMBL" id="RHA89551.1"/>
    </source>
</evidence>
<dbReference type="GO" id="GO:0006002">
    <property type="term" value="P:fructose 6-phosphate metabolic process"/>
    <property type="evidence" value="ECO:0007669"/>
    <property type="project" value="InterPro"/>
</dbReference>
<feature type="active site" description="Proton acceptor" evidence="12">
    <location>
        <position position="136"/>
    </location>
</feature>
<dbReference type="GO" id="GO:0005945">
    <property type="term" value="C:6-phosphofructokinase complex"/>
    <property type="evidence" value="ECO:0007669"/>
    <property type="project" value="TreeGrafter"/>
</dbReference>
<comment type="subcellular location">
    <subcellularLocation>
        <location evidence="2 12">Cytoplasm</location>
    </subcellularLocation>
</comment>
<dbReference type="GO" id="GO:0016208">
    <property type="term" value="F:AMP binding"/>
    <property type="evidence" value="ECO:0007669"/>
    <property type="project" value="TreeGrafter"/>
</dbReference>
<protein>
    <recommendedName>
        <fullName evidence="12">ATP-dependent 6-phosphofructokinase</fullName>
        <shortName evidence="12">ATP-PFK</shortName>
        <shortName evidence="12">Phosphofructokinase</shortName>
        <ecNumber evidence="12">2.7.1.11</ecNumber>
    </recommendedName>
    <alternativeName>
        <fullName evidence="12">Phosphohexokinase</fullName>
    </alternativeName>
</protein>
<reference evidence="14 15" key="1">
    <citation type="submission" date="2018-08" db="EMBL/GenBank/DDBJ databases">
        <title>A genome reference for cultivated species of the human gut microbiota.</title>
        <authorList>
            <person name="Zou Y."/>
            <person name="Xue W."/>
            <person name="Luo G."/>
        </authorList>
    </citation>
    <scope>NUCLEOTIDE SEQUENCE [LARGE SCALE GENOMIC DNA]</scope>
    <source>
        <strain evidence="14 15">AM42-1AC</strain>
    </source>
</reference>
<evidence type="ECO:0000256" key="10">
    <source>
        <dbReference type="ARBA" id="ARBA00022842"/>
    </source>
</evidence>
<organism evidence="14 15">
    <name type="scientific">Roseburia inulinivorans</name>
    <dbReference type="NCBI Taxonomy" id="360807"/>
    <lineage>
        <taxon>Bacteria</taxon>
        <taxon>Bacillati</taxon>
        <taxon>Bacillota</taxon>
        <taxon>Clostridia</taxon>
        <taxon>Lachnospirales</taxon>
        <taxon>Lachnospiraceae</taxon>
        <taxon>Roseburia</taxon>
    </lineage>
</organism>
<feature type="binding site" evidence="12">
    <location>
        <position position="171"/>
    </location>
    <ligand>
        <name>substrate</name>
        <note>ligand shared between dimeric partners</note>
    </ligand>
</feature>
<dbReference type="InterPro" id="IPR000023">
    <property type="entry name" value="Phosphofructokinase_dom"/>
</dbReference>
<dbReference type="InterPro" id="IPR012003">
    <property type="entry name" value="ATP_PFK_prok-type"/>
</dbReference>
<keyword evidence="6 12" id="KW-0479">Metal-binding</keyword>
<evidence type="ECO:0000256" key="1">
    <source>
        <dbReference type="ARBA" id="ARBA00001946"/>
    </source>
</evidence>
<dbReference type="HAMAP" id="MF_01976">
    <property type="entry name" value="Phosphofructokinase_III"/>
    <property type="match status" value="1"/>
</dbReference>
<dbReference type="PIRSF" id="PIRSF000532">
    <property type="entry name" value="ATP_PFK_prok"/>
    <property type="match status" value="1"/>
</dbReference>
<dbReference type="InterPro" id="IPR035966">
    <property type="entry name" value="PKF_sf"/>
</dbReference>
<evidence type="ECO:0000256" key="3">
    <source>
        <dbReference type="ARBA" id="ARBA00004679"/>
    </source>
</evidence>
<evidence type="ECO:0000313" key="15">
    <source>
        <dbReference type="Proteomes" id="UP000283492"/>
    </source>
</evidence>
<dbReference type="InterPro" id="IPR022953">
    <property type="entry name" value="ATP_PFK"/>
</dbReference>
<dbReference type="InterPro" id="IPR012829">
    <property type="entry name" value="Phosphofructokinase_III"/>
</dbReference>
<evidence type="ECO:0000256" key="5">
    <source>
        <dbReference type="ARBA" id="ARBA00022679"/>
    </source>
</evidence>
<evidence type="ECO:0000256" key="4">
    <source>
        <dbReference type="ARBA" id="ARBA00022490"/>
    </source>
</evidence>
<dbReference type="GO" id="GO:0048029">
    <property type="term" value="F:monosaccharide binding"/>
    <property type="evidence" value="ECO:0007669"/>
    <property type="project" value="TreeGrafter"/>
</dbReference>
<keyword evidence="7 12" id="KW-0547">Nucleotide-binding</keyword>
<dbReference type="EC" id="2.7.1.11" evidence="12"/>
<evidence type="ECO:0000256" key="8">
    <source>
        <dbReference type="ARBA" id="ARBA00022777"/>
    </source>
</evidence>
<sequence length="357" mass="38404">MKRIGMLTSGGDCQALNAAMRGVVKGLSNNVDELEIYGFHNGYKGLIYGDYRLLTSADFSGILTKGGTILGSSRQPFKQMRVPDENGLDKVEAMKQTYHKLNLDCLVILGGNGTQKTANLLREEGLNVVHLPKTIDNDIYGTDVTFGFQSAINIATEAIDCIHTTAASHNRVFIVEVMGHKVGWLTLYAGIAGGADIILLPEIPYDINKVIAAINKRTKAGKGFTILAVAEGAISKEDASLAKKAYKAKVADRKYPSVSYEIADQIYEAAGVEVRVTVPGHTQRGGSPCPYDRVLCTRLGSAAAQAIIAEDYGCMIAMINGETKRVPLAEVSGKLKTVDPDCQMIQEAKRIGISFGD</sequence>
<dbReference type="PROSITE" id="PS00433">
    <property type="entry name" value="PHOSPHOFRUCTOKINASE"/>
    <property type="match status" value="1"/>
</dbReference>
<dbReference type="SUPFAM" id="SSF53784">
    <property type="entry name" value="Phosphofructokinase"/>
    <property type="match status" value="1"/>
</dbReference>
<feature type="binding site" description="in other chain" evidence="12">
    <location>
        <begin position="178"/>
        <end position="180"/>
    </location>
    <ligand>
        <name>substrate</name>
        <note>ligand shared between dimeric partners</note>
    </ligand>
</feature>
<comment type="similarity">
    <text evidence="12">Belongs to the phosphofructokinase type A (PFKA) family. Mixed-substrate PFK group III subfamily.</text>
</comment>
<comment type="caution">
    <text evidence="14">The sequence shown here is derived from an EMBL/GenBank/DDBJ whole genome shotgun (WGS) entry which is preliminary data.</text>
</comment>
<dbReference type="InterPro" id="IPR015912">
    <property type="entry name" value="Phosphofructokinase_CS"/>
</dbReference>
<dbReference type="PANTHER" id="PTHR13697">
    <property type="entry name" value="PHOSPHOFRUCTOKINASE"/>
    <property type="match status" value="1"/>
</dbReference>
<dbReference type="GO" id="GO:0047334">
    <property type="term" value="F:diphosphate-fructose-6-phosphate 1-phosphotransferase activity"/>
    <property type="evidence" value="ECO:0007669"/>
    <property type="project" value="InterPro"/>
</dbReference>
<comment type="caution">
    <text evidence="12">Lacks conserved residue(s) required for the propagation of feature annotation.</text>
</comment>
<comment type="function">
    <text evidence="12">Catalyzes the phosphorylation of D-fructose 6-phosphate to fructose 1,6-bisphosphate by ATP, the first committing step of glycolysis.</text>
</comment>
<dbReference type="GO" id="GO:0070095">
    <property type="term" value="F:fructose-6-phosphate binding"/>
    <property type="evidence" value="ECO:0007669"/>
    <property type="project" value="TreeGrafter"/>
</dbReference>
<dbReference type="EMBL" id="QSFX01000010">
    <property type="protein sequence ID" value="RHA89551.1"/>
    <property type="molecule type" value="Genomic_DNA"/>
</dbReference>
<feature type="binding site" evidence="12">
    <location>
        <begin position="74"/>
        <end position="75"/>
    </location>
    <ligand>
        <name>ATP</name>
        <dbReference type="ChEBI" id="CHEBI:30616"/>
    </ligand>
</feature>
<dbReference type="AlphaFoldDB" id="A0A413TX49"/>
<dbReference type="Proteomes" id="UP000283492">
    <property type="component" value="Unassembled WGS sequence"/>
</dbReference>
<dbReference type="NCBIfam" id="NF002872">
    <property type="entry name" value="PRK03202.1"/>
    <property type="match status" value="1"/>
</dbReference>
<evidence type="ECO:0000256" key="9">
    <source>
        <dbReference type="ARBA" id="ARBA00022840"/>
    </source>
</evidence>
<evidence type="ECO:0000259" key="13">
    <source>
        <dbReference type="Pfam" id="PF00365"/>
    </source>
</evidence>
<dbReference type="UniPathway" id="UPA00109">
    <property type="reaction ID" value="UER00182"/>
</dbReference>
<feature type="site" description="Important for substrate specificity; cannot use PPi as phosphoryl donor" evidence="12">
    <location>
        <position position="113"/>
    </location>
</feature>
<name>A0A413TX49_9FIRM</name>
<feature type="binding site" evidence="12">
    <location>
        <position position="275"/>
    </location>
    <ligand>
        <name>substrate</name>
        <note>ligand shared between dimeric partners</note>
    </ligand>
</feature>
<evidence type="ECO:0000256" key="7">
    <source>
        <dbReference type="ARBA" id="ARBA00022741"/>
    </source>
</evidence>
<dbReference type="PANTHER" id="PTHR13697:SF52">
    <property type="entry name" value="ATP-DEPENDENT 6-PHOSPHOFRUCTOKINASE 3"/>
    <property type="match status" value="1"/>
</dbReference>
<dbReference type="GO" id="GO:0005524">
    <property type="term" value="F:ATP binding"/>
    <property type="evidence" value="ECO:0007669"/>
    <property type="project" value="UniProtKB-KW"/>
</dbReference>
<dbReference type="Gene3D" id="3.40.50.460">
    <property type="entry name" value="Phosphofructokinase domain"/>
    <property type="match status" value="1"/>
</dbReference>
<dbReference type="GO" id="GO:0046872">
    <property type="term" value="F:metal ion binding"/>
    <property type="evidence" value="ECO:0007669"/>
    <property type="project" value="UniProtKB-KW"/>
</dbReference>
<feature type="binding site" description="in other chain" evidence="12">
    <location>
        <position position="231"/>
    </location>
    <ligand>
        <name>substrate</name>
        <note>ligand shared between dimeric partners</note>
    </ligand>
</feature>
<dbReference type="RefSeq" id="WP_118580988.1">
    <property type="nucleotide sequence ID" value="NZ_CABJFX010000010.1"/>
</dbReference>
<proteinExistence type="inferred from homology"/>
<keyword evidence="4 12" id="KW-0963">Cytoplasm</keyword>
<dbReference type="GO" id="GO:0061621">
    <property type="term" value="P:canonical glycolysis"/>
    <property type="evidence" value="ECO:0007669"/>
    <property type="project" value="TreeGrafter"/>
</dbReference>
<keyword evidence="9 12" id="KW-0067">ATP-binding</keyword>
<keyword evidence="11 12" id="KW-0324">Glycolysis</keyword>
<comment type="cofactor">
    <cofactor evidence="1 12">
        <name>Mg(2+)</name>
        <dbReference type="ChEBI" id="CHEBI:18420"/>
    </cofactor>
</comment>
<accession>A0A413TX49</accession>
<keyword evidence="5 12" id="KW-0808">Transferase</keyword>
<feature type="binding site" evidence="12">
    <location>
        <begin position="111"/>
        <end position="114"/>
    </location>
    <ligand>
        <name>ATP</name>
        <dbReference type="ChEBI" id="CHEBI:30616"/>
    </ligand>
</feature>
<comment type="subunit">
    <text evidence="12">Homodimer or homotetramer.</text>
</comment>
<dbReference type="Pfam" id="PF00365">
    <property type="entry name" value="PFK"/>
    <property type="match status" value="1"/>
</dbReference>
<dbReference type="GO" id="GO:0030388">
    <property type="term" value="P:fructose 1,6-bisphosphate metabolic process"/>
    <property type="evidence" value="ECO:0007669"/>
    <property type="project" value="TreeGrafter"/>
</dbReference>
<dbReference type="FunFam" id="3.40.50.460:FF:000002">
    <property type="entry name" value="ATP-dependent 6-phosphofructokinase"/>
    <property type="match status" value="1"/>
</dbReference>
<comment type="pathway">
    <text evidence="3 12">Carbohydrate degradation; glycolysis; D-glyceraldehyde 3-phosphate and glycerone phosphate from D-glucose: step 3/4.</text>
</comment>
<gene>
    <name evidence="12" type="primary">pfkA</name>
    <name evidence="14" type="ORF">DW914_07205</name>
</gene>
<feature type="binding site" evidence="12">
    <location>
        <position position="112"/>
    </location>
    <ligand>
        <name>Mg(2+)</name>
        <dbReference type="ChEBI" id="CHEBI:18420"/>
        <note>catalytic</note>
    </ligand>
</feature>
<feature type="binding site" evidence="12">
    <location>
        <position position="11"/>
    </location>
    <ligand>
        <name>ATP</name>
        <dbReference type="ChEBI" id="CHEBI:30616"/>
    </ligand>
</feature>
<feature type="binding site" description="in other chain" evidence="12">
    <location>
        <begin position="134"/>
        <end position="136"/>
    </location>
    <ligand>
        <name>substrate</name>
        <note>ligand shared between dimeric partners</note>
    </ligand>
</feature>
<keyword evidence="10 12" id="KW-0460">Magnesium</keyword>
<feature type="binding site" description="in other chain" evidence="12">
    <location>
        <begin position="281"/>
        <end position="284"/>
    </location>
    <ligand>
        <name>substrate</name>
        <note>ligand shared between dimeric partners</note>
    </ligand>
</feature>
<evidence type="ECO:0000256" key="12">
    <source>
        <dbReference type="HAMAP-Rule" id="MF_01976"/>
    </source>
</evidence>
<evidence type="ECO:0000256" key="11">
    <source>
        <dbReference type="ARBA" id="ARBA00023152"/>
    </source>
</evidence>
<feature type="domain" description="Phosphofructokinase" evidence="13">
    <location>
        <begin position="3"/>
        <end position="307"/>
    </location>
</feature>
<dbReference type="GO" id="GO:0003872">
    <property type="term" value="F:6-phosphofructokinase activity"/>
    <property type="evidence" value="ECO:0007669"/>
    <property type="project" value="UniProtKB-UniRule"/>
</dbReference>
<evidence type="ECO:0000256" key="6">
    <source>
        <dbReference type="ARBA" id="ARBA00022723"/>
    </source>
</evidence>
<dbReference type="GO" id="GO:0042802">
    <property type="term" value="F:identical protein binding"/>
    <property type="evidence" value="ECO:0007669"/>
    <property type="project" value="TreeGrafter"/>
</dbReference>
<evidence type="ECO:0000256" key="2">
    <source>
        <dbReference type="ARBA" id="ARBA00004496"/>
    </source>
</evidence>
<dbReference type="Gene3D" id="3.40.50.450">
    <property type="match status" value="1"/>
</dbReference>
<dbReference type="PRINTS" id="PR00476">
    <property type="entry name" value="PHFRCTKINASE"/>
</dbReference>